<name>A0A4S4FUD9_9MICO</name>
<dbReference type="Pfam" id="PF00296">
    <property type="entry name" value="Bac_luciferase"/>
    <property type="match status" value="1"/>
</dbReference>
<proteinExistence type="predicted"/>
<dbReference type="AlphaFoldDB" id="A0A4S4FUD9"/>
<dbReference type="SUPFAM" id="SSF51679">
    <property type="entry name" value="Bacterial luciferase-like"/>
    <property type="match status" value="1"/>
</dbReference>
<protein>
    <submittedName>
        <fullName evidence="3">LLM class flavin-dependent oxidoreductase</fullName>
    </submittedName>
</protein>
<dbReference type="InterPro" id="IPR036661">
    <property type="entry name" value="Luciferase-like_sf"/>
</dbReference>
<keyword evidence="4" id="KW-1185">Reference proteome</keyword>
<dbReference type="PANTHER" id="PTHR43244">
    <property type="match status" value="1"/>
</dbReference>
<dbReference type="Proteomes" id="UP000307380">
    <property type="component" value="Unassembled WGS sequence"/>
</dbReference>
<evidence type="ECO:0000256" key="1">
    <source>
        <dbReference type="ARBA" id="ARBA00023002"/>
    </source>
</evidence>
<dbReference type="InterPro" id="IPR011251">
    <property type="entry name" value="Luciferase-like_dom"/>
</dbReference>
<organism evidence="3 4">
    <name type="scientific">Orlajensenia flava</name>
    <dbReference type="NCBI Taxonomy" id="2565934"/>
    <lineage>
        <taxon>Bacteria</taxon>
        <taxon>Bacillati</taxon>
        <taxon>Actinomycetota</taxon>
        <taxon>Actinomycetes</taxon>
        <taxon>Micrococcales</taxon>
        <taxon>Microbacteriaceae</taxon>
        <taxon>Orlajensenia</taxon>
    </lineage>
</organism>
<accession>A0A4S4FUD9</accession>
<dbReference type="EMBL" id="SSSN01000005">
    <property type="protein sequence ID" value="THG34459.1"/>
    <property type="molecule type" value="Genomic_DNA"/>
</dbReference>
<dbReference type="GO" id="GO:0016705">
    <property type="term" value="F:oxidoreductase activity, acting on paired donors, with incorporation or reduction of molecular oxygen"/>
    <property type="evidence" value="ECO:0007669"/>
    <property type="project" value="InterPro"/>
</dbReference>
<dbReference type="InterPro" id="IPR050564">
    <property type="entry name" value="F420-G6PD/mer"/>
</dbReference>
<reference evidence="3 4" key="1">
    <citation type="submission" date="2019-04" db="EMBL/GenBank/DDBJ databases">
        <authorList>
            <person name="Jiang L."/>
        </authorList>
    </citation>
    <scope>NUCLEOTIDE SEQUENCE [LARGE SCALE GENOMIC DNA]</scope>
    <source>
        <strain evidence="3 4">YIM 131861</strain>
    </source>
</reference>
<dbReference type="OrthoDB" id="7816697at2"/>
<evidence type="ECO:0000313" key="4">
    <source>
        <dbReference type="Proteomes" id="UP000307380"/>
    </source>
</evidence>
<dbReference type="PANTHER" id="PTHR43244:SF1">
    <property type="entry name" value="5,10-METHYLENETETRAHYDROMETHANOPTERIN REDUCTASE"/>
    <property type="match status" value="1"/>
</dbReference>
<comment type="caution">
    <text evidence="3">The sequence shown here is derived from an EMBL/GenBank/DDBJ whole genome shotgun (WGS) entry which is preliminary data.</text>
</comment>
<evidence type="ECO:0000259" key="2">
    <source>
        <dbReference type="Pfam" id="PF00296"/>
    </source>
</evidence>
<sequence length="363" mass="38140">MRGTPDNEVGGRDEAHRMKFWLHGFPIPTRSAPLARRAEGWGYEGILLADSQLLVGDPYSELALCAASTTTLRLGVGVTNPITRDPSVTASAILTVHEESAGRAILGFGRGDSALKLIGKNPASVSETTRAIGSLKTYLGSDPSDPARGGMPPWASRDLDPVAIDVAATGPRMIGLAATSVDRVTFNMGAHVESLRWAIETAREARRAAGLDPHGVPFGAYVDVHCSDDLDAAVGFVRGSVSIFANFLAEGAAAGTVVPDDDRSELTAVSRSYDEAAHGDSSAPQAVILSSAFVQRFALVGSPEQLIERIRQLESLGLDHLVLVPASRGASEVAIEDSNELIAAQVLPEFARTPTAPRTTPAS</sequence>
<keyword evidence="1" id="KW-0560">Oxidoreductase</keyword>
<gene>
    <name evidence="3" type="ORF">E6C70_09355</name>
</gene>
<evidence type="ECO:0000313" key="3">
    <source>
        <dbReference type="EMBL" id="THG34459.1"/>
    </source>
</evidence>
<dbReference type="Gene3D" id="3.20.20.30">
    <property type="entry name" value="Luciferase-like domain"/>
    <property type="match status" value="1"/>
</dbReference>
<feature type="domain" description="Luciferase-like" evidence="2">
    <location>
        <begin position="34"/>
        <end position="320"/>
    </location>
</feature>